<feature type="transmembrane region" description="Helical" evidence="4">
    <location>
        <begin position="154"/>
        <end position="182"/>
    </location>
</feature>
<keyword evidence="1 4" id="KW-0812">Transmembrane</keyword>
<dbReference type="EMBL" id="PDDY01000004">
    <property type="protein sequence ID" value="PEH37785.1"/>
    <property type="molecule type" value="Genomic_DNA"/>
</dbReference>
<feature type="transmembrane region" description="Helical" evidence="4">
    <location>
        <begin position="60"/>
        <end position="82"/>
    </location>
</feature>
<dbReference type="PANTHER" id="PTHR11360">
    <property type="entry name" value="MONOCARBOXYLATE TRANSPORTER"/>
    <property type="match status" value="1"/>
</dbReference>
<proteinExistence type="predicted"/>
<evidence type="ECO:0000313" key="6">
    <source>
        <dbReference type="EMBL" id="PEH37785.1"/>
    </source>
</evidence>
<dbReference type="Pfam" id="PF07690">
    <property type="entry name" value="MFS_1"/>
    <property type="match status" value="1"/>
</dbReference>
<evidence type="ECO:0000256" key="1">
    <source>
        <dbReference type="ARBA" id="ARBA00022692"/>
    </source>
</evidence>
<dbReference type="SUPFAM" id="SSF103473">
    <property type="entry name" value="MFS general substrate transporter"/>
    <property type="match status" value="1"/>
</dbReference>
<evidence type="ECO:0000259" key="5">
    <source>
        <dbReference type="PROSITE" id="PS50850"/>
    </source>
</evidence>
<feature type="transmembrane region" description="Helical" evidence="4">
    <location>
        <begin position="245"/>
        <end position="266"/>
    </location>
</feature>
<organism evidence="6 7">
    <name type="scientific">Burkholderia gladioli</name>
    <name type="common">Pseudomonas marginata</name>
    <name type="synonym">Phytomonas marginata</name>
    <dbReference type="NCBI Taxonomy" id="28095"/>
    <lineage>
        <taxon>Bacteria</taxon>
        <taxon>Pseudomonadati</taxon>
        <taxon>Pseudomonadota</taxon>
        <taxon>Betaproteobacteria</taxon>
        <taxon>Burkholderiales</taxon>
        <taxon>Burkholderiaceae</taxon>
        <taxon>Burkholderia</taxon>
    </lineage>
</organism>
<feature type="transmembrane region" description="Helical" evidence="4">
    <location>
        <begin position="121"/>
        <end position="142"/>
    </location>
</feature>
<dbReference type="Proteomes" id="UP000220629">
    <property type="component" value="Unassembled WGS sequence"/>
</dbReference>
<accession>A0A2A7S3B0</accession>
<feature type="transmembrane region" description="Helical" evidence="4">
    <location>
        <begin position="332"/>
        <end position="355"/>
    </location>
</feature>
<dbReference type="InterPro" id="IPR011701">
    <property type="entry name" value="MFS"/>
</dbReference>
<name>A0A2A7S3B0_BURGA</name>
<keyword evidence="3 4" id="KW-0472">Membrane</keyword>
<protein>
    <submittedName>
        <fullName evidence="6">MFS transporter</fullName>
    </submittedName>
</protein>
<dbReference type="Gene3D" id="1.20.1250.20">
    <property type="entry name" value="MFS general substrate transporter like domains"/>
    <property type="match status" value="2"/>
</dbReference>
<feature type="transmembrane region" description="Helical" evidence="4">
    <location>
        <begin position="94"/>
        <end position="115"/>
    </location>
</feature>
<dbReference type="PROSITE" id="PS50850">
    <property type="entry name" value="MFS"/>
    <property type="match status" value="1"/>
</dbReference>
<comment type="caution">
    <text evidence="6">The sequence shown here is derived from an EMBL/GenBank/DDBJ whole genome shotgun (WGS) entry which is preliminary data.</text>
</comment>
<feature type="domain" description="Major facilitator superfamily (MFS) profile" evidence="5">
    <location>
        <begin position="29"/>
        <end position="420"/>
    </location>
</feature>
<feature type="transmembrane region" description="Helical" evidence="4">
    <location>
        <begin position="304"/>
        <end position="326"/>
    </location>
</feature>
<feature type="transmembrane region" description="Helical" evidence="4">
    <location>
        <begin position="30"/>
        <end position="54"/>
    </location>
</feature>
<evidence type="ECO:0000313" key="7">
    <source>
        <dbReference type="Proteomes" id="UP000220629"/>
    </source>
</evidence>
<feature type="transmembrane region" description="Helical" evidence="4">
    <location>
        <begin position="278"/>
        <end position="297"/>
    </location>
</feature>
<evidence type="ECO:0000256" key="4">
    <source>
        <dbReference type="SAM" id="Phobius"/>
    </source>
</evidence>
<feature type="transmembrane region" description="Helical" evidence="4">
    <location>
        <begin position="188"/>
        <end position="206"/>
    </location>
</feature>
<keyword evidence="2 4" id="KW-1133">Transmembrane helix</keyword>
<dbReference type="InterPro" id="IPR020846">
    <property type="entry name" value="MFS_dom"/>
</dbReference>
<reference evidence="7" key="1">
    <citation type="submission" date="2017-09" db="EMBL/GenBank/DDBJ databases">
        <title>FDA dAtabase for Regulatory Grade micrObial Sequences (FDA-ARGOS): Supporting development and validation of Infectious Disease Dx tests.</title>
        <authorList>
            <person name="Minogue T."/>
            <person name="Wolcott M."/>
            <person name="Wasieloski L."/>
            <person name="Aguilar W."/>
            <person name="Moore D."/>
            <person name="Tallon L."/>
            <person name="Sadzewicz L."/>
            <person name="Ott S."/>
            <person name="Zhao X."/>
            <person name="Nagaraj S."/>
            <person name="Vavikolanu K."/>
            <person name="Aluvathingal J."/>
            <person name="Nadendla S."/>
            <person name="Sichtig H."/>
        </authorList>
    </citation>
    <scope>NUCLEOTIDE SEQUENCE [LARGE SCALE GENOMIC DNA]</scope>
    <source>
        <strain evidence="7">FDAARGOS_390</strain>
    </source>
</reference>
<dbReference type="PANTHER" id="PTHR11360:SF290">
    <property type="entry name" value="MONOCARBOXYLATE MFS PERMEASE"/>
    <property type="match status" value="1"/>
</dbReference>
<dbReference type="OrthoDB" id="3573349at2"/>
<sequence>MSRETIVPGNDLRNGWFRAASELRGGWRMLLGATWGVAVGAASLPFYSAGVFAVSLRAEYGWSLSMMSLPILGATLSVSMFAPLAGSIIDRFGLIAPAILGHLALALSFVALGMMPGDFSAFLFVSVLAAVFGLTSSPIGYSRAINGRFKTMRGLALGITLSGTGIAALTVPSFVAAIIGIWGRQAAYLALAAIIVTSLPFITLLLQEPGSAMSRLEEYPHAPHAPVRPNAIPTVMSIIRDRRFVRLYCAFFLQALGVTGFVLHLVPMLNEAGLPLGRAATIQGQMGLAIIAGRLLIGVCVDRFFAPYVAATVLAITLGGFMLFGLAGAPMALPLAFALGFALGAEVDLIGYLTGRYFGLGAYGRTYGLLYGGFTLATGLSPLIIAQVQHISGNYQTALSVCATFLIGALLLLATAPGFPQHSDKSR</sequence>
<feature type="transmembrane region" description="Helical" evidence="4">
    <location>
        <begin position="398"/>
        <end position="419"/>
    </location>
</feature>
<dbReference type="InterPro" id="IPR036259">
    <property type="entry name" value="MFS_trans_sf"/>
</dbReference>
<dbReference type="InterPro" id="IPR050327">
    <property type="entry name" value="Proton-linked_MCT"/>
</dbReference>
<dbReference type="GO" id="GO:0022857">
    <property type="term" value="F:transmembrane transporter activity"/>
    <property type="evidence" value="ECO:0007669"/>
    <property type="project" value="InterPro"/>
</dbReference>
<evidence type="ECO:0000256" key="2">
    <source>
        <dbReference type="ARBA" id="ARBA00022989"/>
    </source>
</evidence>
<evidence type="ECO:0000256" key="3">
    <source>
        <dbReference type="ARBA" id="ARBA00023136"/>
    </source>
</evidence>
<dbReference type="AlphaFoldDB" id="A0A2A7S3B0"/>
<feature type="transmembrane region" description="Helical" evidence="4">
    <location>
        <begin position="367"/>
        <end position="386"/>
    </location>
</feature>
<gene>
    <name evidence="6" type="ORF">CRM94_25200</name>
</gene>